<organism evidence="1 2">
    <name type="scientific">Candidatus Nephthysia bennettiae</name>
    <dbReference type="NCBI Taxonomy" id="3127016"/>
    <lineage>
        <taxon>Bacteria</taxon>
        <taxon>Bacillati</taxon>
        <taxon>Candidatus Dormiibacterota</taxon>
        <taxon>Candidatus Dormibacteria</taxon>
        <taxon>Candidatus Dormibacterales</taxon>
        <taxon>Candidatus Dormibacteraceae</taxon>
        <taxon>Candidatus Nephthysia</taxon>
    </lineage>
</organism>
<dbReference type="AlphaFoldDB" id="A0A934K9W7"/>
<proteinExistence type="predicted"/>
<gene>
    <name evidence="1" type="ORF">JF922_14385</name>
</gene>
<dbReference type="Proteomes" id="UP000612893">
    <property type="component" value="Unassembled WGS sequence"/>
</dbReference>
<protein>
    <submittedName>
        <fullName evidence="1">Uncharacterized protein</fullName>
    </submittedName>
</protein>
<keyword evidence="2" id="KW-1185">Reference proteome</keyword>
<reference evidence="1" key="1">
    <citation type="submission" date="2020-10" db="EMBL/GenBank/DDBJ databases">
        <title>Ca. Dormibacterota MAGs.</title>
        <authorList>
            <person name="Montgomery K."/>
        </authorList>
    </citation>
    <scope>NUCLEOTIDE SEQUENCE [LARGE SCALE GENOMIC DNA]</scope>
    <source>
        <strain evidence="1">SC8812_S17_10</strain>
    </source>
</reference>
<name>A0A934K9W7_9BACT</name>
<dbReference type="EMBL" id="JAEKNR010000145">
    <property type="protein sequence ID" value="MBJ7599248.1"/>
    <property type="molecule type" value="Genomic_DNA"/>
</dbReference>
<comment type="caution">
    <text evidence="1">The sequence shown here is derived from an EMBL/GenBank/DDBJ whole genome shotgun (WGS) entry which is preliminary data.</text>
</comment>
<sequence length="65" mass="7536">MDRRNEGFPGERPEQRMRKLARSNAAVTCGSCRQFDGLAWCRRWNYHTGPASPICDQYRPLPAPR</sequence>
<evidence type="ECO:0000313" key="2">
    <source>
        <dbReference type="Proteomes" id="UP000612893"/>
    </source>
</evidence>
<dbReference type="RefSeq" id="WP_338202742.1">
    <property type="nucleotide sequence ID" value="NZ_JAEKNR010000145.1"/>
</dbReference>
<evidence type="ECO:0000313" key="1">
    <source>
        <dbReference type="EMBL" id="MBJ7599248.1"/>
    </source>
</evidence>
<accession>A0A934K9W7</accession>